<feature type="domain" description="Sugar phosphate transporter" evidence="7">
    <location>
        <begin position="89"/>
        <end position="387"/>
    </location>
</feature>
<dbReference type="InterPro" id="IPR037185">
    <property type="entry name" value="EmrE-like"/>
</dbReference>
<feature type="transmembrane region" description="Helical" evidence="6">
    <location>
        <begin position="343"/>
        <end position="364"/>
    </location>
</feature>
<keyword evidence="9" id="KW-1185">Reference proteome</keyword>
<feature type="transmembrane region" description="Helical" evidence="6">
    <location>
        <begin position="274"/>
        <end position="293"/>
    </location>
</feature>
<dbReference type="STRING" id="1754191.A0A1Y1VGK0"/>
<dbReference type="EMBL" id="MCFH01000008">
    <property type="protein sequence ID" value="ORX55857.1"/>
    <property type="molecule type" value="Genomic_DNA"/>
</dbReference>
<evidence type="ECO:0000256" key="3">
    <source>
        <dbReference type="ARBA" id="ARBA00022989"/>
    </source>
</evidence>
<comment type="subcellular location">
    <subcellularLocation>
        <location evidence="1">Membrane</location>
        <topology evidence="1">Multi-pass membrane protein</topology>
    </subcellularLocation>
</comment>
<feature type="transmembrane region" description="Helical" evidence="6">
    <location>
        <begin position="370"/>
        <end position="388"/>
    </location>
</feature>
<feature type="transmembrane region" description="Helical" evidence="6">
    <location>
        <begin position="236"/>
        <end position="253"/>
    </location>
</feature>
<feature type="transmembrane region" description="Helical" evidence="6">
    <location>
        <begin position="187"/>
        <end position="206"/>
    </location>
</feature>
<evidence type="ECO:0000259" key="7">
    <source>
        <dbReference type="Pfam" id="PF03151"/>
    </source>
</evidence>
<feature type="transmembrane region" description="Helical" evidence="6">
    <location>
        <begin position="313"/>
        <end position="331"/>
    </location>
</feature>
<dbReference type="SUPFAM" id="SSF103481">
    <property type="entry name" value="Multidrug resistance efflux transporter EmrE"/>
    <property type="match status" value="1"/>
</dbReference>
<sequence length="485" mass="55026">MGKKPKQSMFETDEDSLLPKSYDNEENELENEILETNVNINEIKNNNNNENQFSQDKINQQYNNDENYKLEVQNFVVAKEQKVPVGVFKIAFFILSWYTLSICLSVFNKWFFGKAHFNFPFSLFTTFFHTLIQFLCSLITVIIFPKYKSDTKLTIKNFFLSVFPCGAATGLDIGLSNTSLKNITLTFYTMIKSSSPVFVLLFAFLFQLEKPSTKLIGIIVIIVFGVFIMVMEETEFNIYGFLEVVIATVLGGLRWSMTQILLQKESLGLTNPIITNYHLTPVMAFTVFVFSAAHEGLGNILKSVFFSSIGKSIQTIGYMSFGGVLAFLMIIAEYNIIMNTGVVTLSVAGIFKEIIVLVCSHFIFHDTFTTQAIIGLIISLIGIGLYNYHKIQLIKQKEYIAYENTILCDGEIDFFVLDDDDGNKLYELTNANTKLNKDIERSNVKKLNYAPRDRKQKVIFESDTVNIKDNTDNVIVSPSTSSNPN</sequence>
<feature type="transmembrane region" description="Helical" evidence="6">
    <location>
        <begin position="157"/>
        <end position="175"/>
    </location>
</feature>
<dbReference type="InterPro" id="IPR050186">
    <property type="entry name" value="TPT_transporter"/>
</dbReference>
<evidence type="ECO:0000256" key="6">
    <source>
        <dbReference type="SAM" id="Phobius"/>
    </source>
</evidence>
<proteinExistence type="predicted"/>
<comment type="caution">
    <text evidence="8">The sequence shown here is derived from an EMBL/GenBank/DDBJ whole genome shotgun (WGS) entry which is preliminary data.</text>
</comment>
<dbReference type="OrthoDB" id="18894at2759"/>
<evidence type="ECO:0000256" key="2">
    <source>
        <dbReference type="ARBA" id="ARBA00022692"/>
    </source>
</evidence>
<organism evidence="8 9">
    <name type="scientific">Piromyces finnis</name>
    <dbReference type="NCBI Taxonomy" id="1754191"/>
    <lineage>
        <taxon>Eukaryota</taxon>
        <taxon>Fungi</taxon>
        <taxon>Fungi incertae sedis</taxon>
        <taxon>Chytridiomycota</taxon>
        <taxon>Chytridiomycota incertae sedis</taxon>
        <taxon>Neocallimastigomycetes</taxon>
        <taxon>Neocallimastigales</taxon>
        <taxon>Neocallimastigaceae</taxon>
        <taxon>Piromyces</taxon>
    </lineage>
</organism>
<gene>
    <name evidence="8" type="ORF">BCR36DRAFT_409912</name>
</gene>
<evidence type="ECO:0000256" key="1">
    <source>
        <dbReference type="ARBA" id="ARBA00004141"/>
    </source>
</evidence>
<dbReference type="Pfam" id="PF03151">
    <property type="entry name" value="TPT"/>
    <property type="match status" value="1"/>
</dbReference>
<accession>A0A1Y1VGK0</accession>
<feature type="transmembrane region" description="Helical" evidence="6">
    <location>
        <begin position="127"/>
        <end position="145"/>
    </location>
</feature>
<feature type="region of interest" description="Disordered" evidence="5">
    <location>
        <begin position="1"/>
        <end position="22"/>
    </location>
</feature>
<evidence type="ECO:0000256" key="4">
    <source>
        <dbReference type="ARBA" id="ARBA00023136"/>
    </source>
</evidence>
<dbReference type="Proteomes" id="UP000193719">
    <property type="component" value="Unassembled WGS sequence"/>
</dbReference>
<evidence type="ECO:0000313" key="8">
    <source>
        <dbReference type="EMBL" id="ORX55857.1"/>
    </source>
</evidence>
<reference evidence="8 9" key="1">
    <citation type="submission" date="2016-08" db="EMBL/GenBank/DDBJ databases">
        <title>Genomes of anaerobic fungi encode conserved fungal cellulosomes for biomass hydrolysis.</title>
        <authorList>
            <consortium name="DOE Joint Genome Institute"/>
            <person name="Haitjema C.H."/>
            <person name="Gilmore S.P."/>
            <person name="Henske J.K."/>
            <person name="Solomon K.V."/>
            <person name="De Groot R."/>
            <person name="Kuo A."/>
            <person name="Mondo S.J."/>
            <person name="Salamov A.A."/>
            <person name="Labutti K."/>
            <person name="Zhao Z."/>
            <person name="Chiniquy J."/>
            <person name="Barry K."/>
            <person name="Brewer H.M."/>
            <person name="Purvine S.O."/>
            <person name="Wright A.T."/>
            <person name="Boxma B."/>
            <person name="Van Alen T."/>
            <person name="Hackstein J.H."/>
            <person name="Baker S.E."/>
            <person name="Grigoriev I.V."/>
            <person name="O'Malley M.A."/>
        </authorList>
    </citation>
    <scope>NUCLEOTIDE SEQUENCE [LARGE SCALE GENOMIC DNA]</scope>
    <source>
        <strain evidence="9">finn</strain>
    </source>
</reference>
<keyword evidence="3 6" id="KW-1133">Transmembrane helix</keyword>
<evidence type="ECO:0000256" key="5">
    <source>
        <dbReference type="SAM" id="MobiDB-lite"/>
    </source>
</evidence>
<feature type="transmembrane region" description="Helical" evidence="6">
    <location>
        <begin position="87"/>
        <end position="107"/>
    </location>
</feature>
<dbReference type="GO" id="GO:0016020">
    <property type="term" value="C:membrane"/>
    <property type="evidence" value="ECO:0007669"/>
    <property type="project" value="UniProtKB-SubCell"/>
</dbReference>
<name>A0A1Y1VGK0_9FUNG</name>
<keyword evidence="4 6" id="KW-0472">Membrane</keyword>
<keyword evidence="2 6" id="KW-0812">Transmembrane</keyword>
<evidence type="ECO:0000313" key="9">
    <source>
        <dbReference type="Proteomes" id="UP000193719"/>
    </source>
</evidence>
<dbReference type="AlphaFoldDB" id="A0A1Y1VGK0"/>
<protein>
    <submittedName>
        <fullName evidence="8">TPT-domain-containing protein</fullName>
    </submittedName>
</protein>
<dbReference type="PANTHER" id="PTHR11132">
    <property type="entry name" value="SOLUTE CARRIER FAMILY 35"/>
    <property type="match status" value="1"/>
</dbReference>
<reference evidence="8 9" key="2">
    <citation type="submission" date="2016-08" db="EMBL/GenBank/DDBJ databases">
        <title>Pervasive Adenine N6-methylation of Active Genes in Fungi.</title>
        <authorList>
            <consortium name="DOE Joint Genome Institute"/>
            <person name="Mondo S.J."/>
            <person name="Dannebaum R.O."/>
            <person name="Kuo R.C."/>
            <person name="Labutti K."/>
            <person name="Haridas S."/>
            <person name="Kuo A."/>
            <person name="Salamov A."/>
            <person name="Ahrendt S.R."/>
            <person name="Lipzen A."/>
            <person name="Sullivan W."/>
            <person name="Andreopoulos W.B."/>
            <person name="Clum A."/>
            <person name="Lindquist E."/>
            <person name="Daum C."/>
            <person name="Ramamoorthy G.K."/>
            <person name="Gryganskyi A."/>
            <person name="Culley D."/>
            <person name="Magnuson J.K."/>
            <person name="James T.Y."/>
            <person name="O'Malley M.A."/>
            <person name="Stajich J.E."/>
            <person name="Spatafora J.W."/>
            <person name="Visel A."/>
            <person name="Grigoriev I.V."/>
        </authorList>
    </citation>
    <scope>NUCLEOTIDE SEQUENCE [LARGE SCALE GENOMIC DNA]</scope>
    <source>
        <strain evidence="9">finn</strain>
    </source>
</reference>
<dbReference type="InterPro" id="IPR004853">
    <property type="entry name" value="Sugar_P_trans_dom"/>
</dbReference>
<feature type="transmembrane region" description="Helical" evidence="6">
    <location>
        <begin position="213"/>
        <end position="230"/>
    </location>
</feature>